<feature type="transmembrane region" description="Helical" evidence="7">
    <location>
        <begin position="109"/>
        <end position="129"/>
    </location>
</feature>
<evidence type="ECO:0000256" key="1">
    <source>
        <dbReference type="ARBA" id="ARBA00004651"/>
    </source>
</evidence>
<evidence type="ECO:0000256" key="6">
    <source>
        <dbReference type="SAM" id="MobiDB-lite"/>
    </source>
</evidence>
<accession>A0A852RD26</accession>
<feature type="transmembrane region" description="Helical" evidence="7">
    <location>
        <begin position="217"/>
        <end position="233"/>
    </location>
</feature>
<evidence type="ECO:0000256" key="7">
    <source>
        <dbReference type="SAM" id="Phobius"/>
    </source>
</evidence>
<feature type="transmembrane region" description="Helical" evidence="7">
    <location>
        <begin position="31"/>
        <end position="56"/>
    </location>
</feature>
<dbReference type="InterPro" id="IPR050367">
    <property type="entry name" value="APC_superfamily"/>
</dbReference>
<dbReference type="PANTHER" id="PTHR42770">
    <property type="entry name" value="AMINO ACID TRANSPORTER-RELATED"/>
    <property type="match status" value="1"/>
</dbReference>
<dbReference type="Gene3D" id="1.20.1740.10">
    <property type="entry name" value="Amino acid/polyamine transporter I"/>
    <property type="match status" value="1"/>
</dbReference>
<feature type="transmembrane region" description="Helical" evidence="7">
    <location>
        <begin position="356"/>
        <end position="378"/>
    </location>
</feature>
<feature type="transmembrane region" description="Helical" evidence="7">
    <location>
        <begin position="254"/>
        <end position="278"/>
    </location>
</feature>
<keyword evidence="9" id="KW-1185">Reference proteome</keyword>
<keyword evidence="3 7" id="KW-0812">Transmembrane</keyword>
<dbReference type="Proteomes" id="UP000582231">
    <property type="component" value="Unassembled WGS sequence"/>
</dbReference>
<dbReference type="AlphaFoldDB" id="A0A852RD26"/>
<evidence type="ECO:0000256" key="5">
    <source>
        <dbReference type="ARBA" id="ARBA00023136"/>
    </source>
</evidence>
<dbReference type="EMBL" id="JACCBF010000001">
    <property type="protein sequence ID" value="NYD31097.1"/>
    <property type="molecule type" value="Genomic_DNA"/>
</dbReference>
<keyword evidence="4 7" id="KW-1133">Transmembrane helix</keyword>
<feature type="transmembrane region" description="Helical" evidence="7">
    <location>
        <begin position="68"/>
        <end position="88"/>
    </location>
</feature>
<evidence type="ECO:0000256" key="2">
    <source>
        <dbReference type="ARBA" id="ARBA00022475"/>
    </source>
</evidence>
<keyword evidence="5 7" id="KW-0472">Membrane</keyword>
<feature type="region of interest" description="Disordered" evidence="6">
    <location>
        <begin position="1"/>
        <end position="24"/>
    </location>
</feature>
<dbReference type="PIRSF" id="PIRSF006060">
    <property type="entry name" value="AA_transporter"/>
    <property type="match status" value="1"/>
</dbReference>
<reference evidence="8 9" key="1">
    <citation type="submission" date="2020-07" db="EMBL/GenBank/DDBJ databases">
        <title>Sequencing the genomes of 1000 actinobacteria strains.</title>
        <authorList>
            <person name="Klenk H.-P."/>
        </authorList>
    </citation>
    <scope>NUCLEOTIDE SEQUENCE [LARGE SCALE GENOMIC DNA]</scope>
    <source>
        <strain evidence="8 9">DSM 19082</strain>
    </source>
</reference>
<feature type="transmembrane region" description="Helical" evidence="7">
    <location>
        <begin position="149"/>
        <end position="167"/>
    </location>
</feature>
<feature type="transmembrane region" description="Helical" evidence="7">
    <location>
        <begin position="308"/>
        <end position="328"/>
    </location>
</feature>
<proteinExistence type="predicted"/>
<dbReference type="PANTHER" id="PTHR42770:SF16">
    <property type="entry name" value="AMINO ACID PERMEASE"/>
    <property type="match status" value="1"/>
</dbReference>
<dbReference type="GO" id="GO:0022857">
    <property type="term" value="F:transmembrane transporter activity"/>
    <property type="evidence" value="ECO:0007669"/>
    <property type="project" value="InterPro"/>
</dbReference>
<feature type="transmembrane region" description="Helical" evidence="7">
    <location>
        <begin position="176"/>
        <end position="197"/>
    </location>
</feature>
<comment type="caution">
    <text evidence="8">The sequence shown here is derived from an EMBL/GenBank/DDBJ whole genome shotgun (WGS) entry which is preliminary data.</text>
</comment>
<feature type="transmembrane region" description="Helical" evidence="7">
    <location>
        <begin position="454"/>
        <end position="479"/>
    </location>
</feature>
<evidence type="ECO:0000256" key="4">
    <source>
        <dbReference type="ARBA" id="ARBA00022989"/>
    </source>
</evidence>
<keyword evidence="2" id="KW-1003">Cell membrane</keyword>
<protein>
    <submittedName>
        <fullName evidence="8">Amino acid transporter</fullName>
    </submittedName>
</protein>
<comment type="subcellular location">
    <subcellularLocation>
        <location evidence="1">Cell membrane</location>
        <topology evidence="1">Multi-pass membrane protein</topology>
    </subcellularLocation>
</comment>
<dbReference type="RefSeq" id="WP_343052675.1">
    <property type="nucleotide sequence ID" value="NZ_BAABEF010000001.1"/>
</dbReference>
<sequence length="496" mass="52423">MSHLDELGGRAATSVTPSPGDAREHRLQGSLGVTAIIFMVVAAAAPLTAVGGVFPLQAMLGNGVGTPALTLGSSVVLLLFTVGLTTMARTVHRPGAFFTYVGHGLGRPAGLGAAWLAILTYTTAQVGIAAMLGAQLQAFVVDSLNGPDVAWWVYSLATLAVTGMLGYRHLDLSAKVLGVMLVLEIGIVVLLAVVALAEGGHDGVSLDSFHWDNVTTGSPGLGLMFAIASFLGFESTAIFRDEAKDPDRTVPRATYGAVIVIAVFYTFTQWALILAVGVGRFPSWIPEHVGDFIMVLAGEYLGGTGAQVVNLLLITSLYACVLSFHNVLNRYGHSMGIAHALPRSFAKVHPRHGSPYVAALAQISLALAMVAVFAASGLDPIMQVFTWFGGVAMFSIVLLMALASIAVIVYLARPGVDEGPWRSWVAPGLGLAGLLFVAYLQIENFPLLLGEPHVTGRVLFFYVLIAAFPAFGVGQGLWLRVRRPDDYRGVLETIEE</sequence>
<name>A0A852RD26_9ACTN</name>
<evidence type="ECO:0000256" key="3">
    <source>
        <dbReference type="ARBA" id="ARBA00022692"/>
    </source>
</evidence>
<feature type="transmembrane region" description="Helical" evidence="7">
    <location>
        <begin position="384"/>
        <end position="412"/>
    </location>
</feature>
<organism evidence="8 9">
    <name type="scientific">Nocardioides kongjuensis</name>
    <dbReference type="NCBI Taxonomy" id="349522"/>
    <lineage>
        <taxon>Bacteria</taxon>
        <taxon>Bacillati</taxon>
        <taxon>Actinomycetota</taxon>
        <taxon>Actinomycetes</taxon>
        <taxon>Propionibacteriales</taxon>
        <taxon>Nocardioidaceae</taxon>
        <taxon>Nocardioides</taxon>
    </lineage>
</organism>
<evidence type="ECO:0000313" key="9">
    <source>
        <dbReference type="Proteomes" id="UP000582231"/>
    </source>
</evidence>
<gene>
    <name evidence="8" type="ORF">BJ958_002643</name>
</gene>
<evidence type="ECO:0000313" key="8">
    <source>
        <dbReference type="EMBL" id="NYD31097.1"/>
    </source>
</evidence>
<feature type="transmembrane region" description="Helical" evidence="7">
    <location>
        <begin position="424"/>
        <end position="442"/>
    </location>
</feature>
<dbReference type="GO" id="GO:0005886">
    <property type="term" value="C:plasma membrane"/>
    <property type="evidence" value="ECO:0007669"/>
    <property type="project" value="UniProtKB-SubCell"/>
</dbReference>
<dbReference type="InterPro" id="IPR002293">
    <property type="entry name" value="AA/rel_permease1"/>
</dbReference>
<dbReference type="Pfam" id="PF13520">
    <property type="entry name" value="AA_permease_2"/>
    <property type="match status" value="1"/>
</dbReference>